<dbReference type="Pfam" id="PF03780">
    <property type="entry name" value="Asp23"/>
    <property type="match status" value="1"/>
</dbReference>
<dbReference type="AlphaFoldDB" id="D6TN08"/>
<dbReference type="InterPro" id="IPR005531">
    <property type="entry name" value="Asp23"/>
</dbReference>
<dbReference type="PANTHER" id="PTHR34297">
    <property type="entry name" value="HYPOTHETICAL CYTOSOLIC PROTEIN-RELATED"/>
    <property type="match status" value="1"/>
</dbReference>
<dbReference type="STRING" id="485913.Krac_8485"/>
<dbReference type="Proteomes" id="UP000004508">
    <property type="component" value="Unassembled WGS sequence"/>
</dbReference>
<dbReference type="PANTHER" id="PTHR34297:SF2">
    <property type="entry name" value="ASP23_GLS24 FAMILY ENVELOPE STRESS RESPONSE PROTEIN"/>
    <property type="match status" value="1"/>
</dbReference>
<reference evidence="2 3" key="1">
    <citation type="journal article" date="2011" name="Stand. Genomic Sci.">
        <title>Non-contiguous finished genome sequence and contextual data of the filamentous soil bacterium Ktedonobacter racemifer type strain (SOSP1-21).</title>
        <authorList>
            <person name="Chang Y.J."/>
            <person name="Land M."/>
            <person name="Hauser L."/>
            <person name="Chertkov O."/>
            <person name="Del Rio T.G."/>
            <person name="Nolan M."/>
            <person name="Copeland A."/>
            <person name="Tice H."/>
            <person name="Cheng J.F."/>
            <person name="Lucas S."/>
            <person name="Han C."/>
            <person name="Goodwin L."/>
            <person name="Pitluck S."/>
            <person name="Ivanova N."/>
            <person name="Ovchinikova G."/>
            <person name="Pati A."/>
            <person name="Chen A."/>
            <person name="Palaniappan K."/>
            <person name="Mavromatis K."/>
            <person name="Liolios K."/>
            <person name="Brettin T."/>
            <person name="Fiebig A."/>
            <person name="Rohde M."/>
            <person name="Abt B."/>
            <person name="Goker M."/>
            <person name="Detter J.C."/>
            <person name="Woyke T."/>
            <person name="Bristow J."/>
            <person name="Eisen J.A."/>
            <person name="Markowitz V."/>
            <person name="Hugenholtz P."/>
            <person name="Kyrpides N.C."/>
            <person name="Klenk H.P."/>
            <person name="Lapidus A."/>
        </authorList>
    </citation>
    <scope>NUCLEOTIDE SEQUENCE [LARGE SCALE GENOMIC DNA]</scope>
    <source>
        <strain evidence="3">DSM 44963</strain>
    </source>
</reference>
<sequence>MLRLGIPGTLCEYNPYRLIWQERRQLRMPKAHALKPQSSSHPRGKIEVLPNAIHTIVVQATTGCYGVLGLASPRLHYGEPILLSTQHVNQGVRVNVVNDQLIVDIYVVLEYGLRISEIAHNIMSSVKFSLEKMLGLPVAQVNVNVQGLLHGPDTQEKQ</sequence>
<evidence type="ECO:0000313" key="3">
    <source>
        <dbReference type="Proteomes" id="UP000004508"/>
    </source>
</evidence>
<organism evidence="2 3">
    <name type="scientific">Ktedonobacter racemifer DSM 44963</name>
    <dbReference type="NCBI Taxonomy" id="485913"/>
    <lineage>
        <taxon>Bacteria</taxon>
        <taxon>Bacillati</taxon>
        <taxon>Chloroflexota</taxon>
        <taxon>Ktedonobacteria</taxon>
        <taxon>Ktedonobacterales</taxon>
        <taxon>Ktedonobacteraceae</taxon>
        <taxon>Ktedonobacter</taxon>
    </lineage>
</organism>
<dbReference type="eggNOG" id="COG1302">
    <property type="taxonomic scope" value="Bacteria"/>
</dbReference>
<accession>D6TN08</accession>
<comment type="caution">
    <text evidence="2">The sequence shown here is derived from an EMBL/GenBank/DDBJ whole genome shotgun (WGS) entry which is preliminary data.</text>
</comment>
<dbReference type="InParanoid" id="D6TN08"/>
<evidence type="ECO:0000256" key="1">
    <source>
        <dbReference type="ARBA" id="ARBA00005721"/>
    </source>
</evidence>
<dbReference type="FunCoup" id="D6TN08">
    <property type="interactions" value="5"/>
</dbReference>
<dbReference type="EMBL" id="ADVG01000002">
    <property type="protein sequence ID" value="EFH87158.1"/>
    <property type="molecule type" value="Genomic_DNA"/>
</dbReference>
<gene>
    <name evidence="2" type="ORF">Krac_8485</name>
</gene>
<evidence type="ECO:0008006" key="4">
    <source>
        <dbReference type="Google" id="ProtNLM"/>
    </source>
</evidence>
<proteinExistence type="inferred from homology"/>
<evidence type="ECO:0000313" key="2">
    <source>
        <dbReference type="EMBL" id="EFH87158.1"/>
    </source>
</evidence>
<keyword evidence="3" id="KW-1185">Reference proteome</keyword>
<protein>
    <recommendedName>
        <fullName evidence="4">Asp23/Gls24 family envelope stress response protein</fullName>
    </recommendedName>
</protein>
<name>D6TN08_KTERA</name>
<comment type="similarity">
    <text evidence="1">Belongs to the asp23 family.</text>
</comment>